<dbReference type="InterPro" id="IPR028081">
    <property type="entry name" value="Leu-bd"/>
</dbReference>
<evidence type="ECO:0000313" key="6">
    <source>
        <dbReference type="EMBL" id="TDD67617.1"/>
    </source>
</evidence>
<sequence>MRTRSLTALSATVALTLFITAACSDDDEPSTEPAPGAVESPGGDTGAPSGDPIVVGSTLSLTGAFGPTGIIHQIAGEQFVEQLNESGGLLGRPVEWLVLDDESDQAQVTALYERLIGQEGVDLIIGPYATPNIISAMAVAERHGLTMPQHTAVLAPLMTYECQFPAWSIGPTPNEYVPDQVFDALESLPAPPQRVAFVINQGGSTDFIAQGSPDDDSDPGAVSIAEDRGYEVVAEIRYPPDTTDWAPIAQQIRDADPDFVFNSGLAVDPVNLLQAMEQLGYRPPMMFSLFPAPGPLLGLGDVADGLLSVSIFEPNDALIQQAGPEAQAIVDEFQSRAAAEGLPYTAFETQATASWNAWEILVAAVEGSGGTDQQAMCDYLHENGVDTTFSGHLEFDPDDNNFWPSTQGLKQIQNGDWVMVWPADRAAAQLQPPVG</sequence>
<dbReference type="InterPro" id="IPR051010">
    <property type="entry name" value="BCAA_transport"/>
</dbReference>
<comment type="similarity">
    <text evidence="1">Belongs to the leucine-binding protein family.</text>
</comment>
<keyword evidence="7" id="KW-1185">Reference proteome</keyword>
<dbReference type="PANTHER" id="PTHR30483">
    <property type="entry name" value="LEUCINE-SPECIFIC-BINDING PROTEIN"/>
    <property type="match status" value="1"/>
</dbReference>
<evidence type="ECO:0000256" key="1">
    <source>
        <dbReference type="ARBA" id="ARBA00010062"/>
    </source>
</evidence>
<keyword evidence="2 4" id="KW-0732">Signal</keyword>
<gene>
    <name evidence="6" type="ORF">E1262_18370</name>
</gene>
<dbReference type="Gene3D" id="3.40.50.2300">
    <property type="match status" value="2"/>
</dbReference>
<evidence type="ECO:0000259" key="5">
    <source>
        <dbReference type="Pfam" id="PF13458"/>
    </source>
</evidence>
<feature type="domain" description="Leucine-binding protein" evidence="5">
    <location>
        <begin position="52"/>
        <end position="401"/>
    </location>
</feature>
<organism evidence="6 7">
    <name type="scientific">Jiangella aurantiaca</name>
    <dbReference type="NCBI Taxonomy" id="2530373"/>
    <lineage>
        <taxon>Bacteria</taxon>
        <taxon>Bacillati</taxon>
        <taxon>Actinomycetota</taxon>
        <taxon>Actinomycetes</taxon>
        <taxon>Jiangellales</taxon>
        <taxon>Jiangellaceae</taxon>
        <taxon>Jiangella</taxon>
    </lineage>
</organism>
<feature type="signal peptide" evidence="4">
    <location>
        <begin position="1"/>
        <end position="24"/>
    </location>
</feature>
<dbReference type="EMBL" id="SMLB01000027">
    <property type="protein sequence ID" value="TDD67617.1"/>
    <property type="molecule type" value="Genomic_DNA"/>
</dbReference>
<dbReference type="PANTHER" id="PTHR30483:SF6">
    <property type="entry name" value="PERIPLASMIC BINDING PROTEIN OF ABC TRANSPORTER FOR NATURAL AMINO ACIDS"/>
    <property type="match status" value="1"/>
</dbReference>
<evidence type="ECO:0000256" key="2">
    <source>
        <dbReference type="ARBA" id="ARBA00022729"/>
    </source>
</evidence>
<proteinExistence type="inferred from homology"/>
<accession>A0A4V2YRT4</accession>
<protein>
    <submittedName>
        <fullName evidence="6">ABC transporter substrate-binding protein</fullName>
    </submittedName>
</protein>
<dbReference type="Pfam" id="PF13458">
    <property type="entry name" value="Peripla_BP_6"/>
    <property type="match status" value="1"/>
</dbReference>
<comment type="caution">
    <text evidence="6">The sequence shown here is derived from an EMBL/GenBank/DDBJ whole genome shotgun (WGS) entry which is preliminary data.</text>
</comment>
<dbReference type="AlphaFoldDB" id="A0A4V2YRT4"/>
<evidence type="ECO:0000313" key="7">
    <source>
        <dbReference type="Proteomes" id="UP000295217"/>
    </source>
</evidence>
<dbReference type="RefSeq" id="WP_132104589.1">
    <property type="nucleotide sequence ID" value="NZ_SMLB01000027.1"/>
</dbReference>
<feature type="chain" id="PRO_5020435533" evidence="4">
    <location>
        <begin position="25"/>
        <end position="435"/>
    </location>
</feature>
<dbReference type="PROSITE" id="PS51257">
    <property type="entry name" value="PROKAR_LIPOPROTEIN"/>
    <property type="match status" value="1"/>
</dbReference>
<name>A0A4V2YRT4_9ACTN</name>
<dbReference type="OrthoDB" id="7337537at2"/>
<reference evidence="6 7" key="1">
    <citation type="submission" date="2019-02" db="EMBL/GenBank/DDBJ databases">
        <title>Draft genome sequences of novel Actinobacteria.</title>
        <authorList>
            <person name="Sahin N."/>
            <person name="Ay H."/>
            <person name="Saygin H."/>
        </authorList>
    </citation>
    <scope>NUCLEOTIDE SEQUENCE [LARGE SCALE GENOMIC DNA]</scope>
    <source>
        <strain evidence="6 7">8K307</strain>
    </source>
</reference>
<dbReference type="Proteomes" id="UP000295217">
    <property type="component" value="Unassembled WGS sequence"/>
</dbReference>
<dbReference type="InterPro" id="IPR028082">
    <property type="entry name" value="Peripla_BP_I"/>
</dbReference>
<evidence type="ECO:0000256" key="3">
    <source>
        <dbReference type="SAM" id="MobiDB-lite"/>
    </source>
</evidence>
<dbReference type="CDD" id="cd06338">
    <property type="entry name" value="PBP1_ABC_ligand_binding-like"/>
    <property type="match status" value="1"/>
</dbReference>
<feature type="region of interest" description="Disordered" evidence="3">
    <location>
        <begin position="24"/>
        <end position="51"/>
    </location>
</feature>
<dbReference type="SUPFAM" id="SSF53822">
    <property type="entry name" value="Periplasmic binding protein-like I"/>
    <property type="match status" value="1"/>
</dbReference>
<evidence type="ECO:0000256" key="4">
    <source>
        <dbReference type="SAM" id="SignalP"/>
    </source>
</evidence>